<accession>A0A2T2NN78</accession>
<evidence type="ECO:0000313" key="12">
    <source>
        <dbReference type="EMBL" id="PSN66887.1"/>
    </source>
</evidence>
<evidence type="ECO:0000256" key="1">
    <source>
        <dbReference type="ARBA" id="ARBA00000448"/>
    </source>
</evidence>
<dbReference type="STRING" id="1448308.A0A2T2NN78"/>
<dbReference type="Pfam" id="PF00933">
    <property type="entry name" value="Glyco_hydro_3"/>
    <property type="match status" value="1"/>
</dbReference>
<dbReference type="Pfam" id="PF01915">
    <property type="entry name" value="Glyco_hydro_3_C"/>
    <property type="match status" value="1"/>
</dbReference>
<dbReference type="SUPFAM" id="SSF51445">
    <property type="entry name" value="(Trans)glycosidases"/>
    <property type="match status" value="1"/>
</dbReference>
<protein>
    <recommendedName>
        <fullName evidence="4 10">beta-glucosidase</fullName>
        <ecNumber evidence="4 10">3.2.1.21</ecNumber>
    </recommendedName>
</protein>
<dbReference type="Gene3D" id="3.20.20.300">
    <property type="entry name" value="Glycoside hydrolase, family 3, N-terminal domain"/>
    <property type="match status" value="1"/>
</dbReference>
<keyword evidence="13" id="KW-1185">Reference proteome</keyword>
<dbReference type="PROSITE" id="PS51820">
    <property type="entry name" value="PA14"/>
    <property type="match status" value="1"/>
</dbReference>
<dbReference type="GO" id="GO:0030245">
    <property type="term" value="P:cellulose catabolic process"/>
    <property type="evidence" value="ECO:0007669"/>
    <property type="project" value="UniProtKB-UniPathway"/>
</dbReference>
<keyword evidence="9 10" id="KW-0624">Polysaccharide degradation</keyword>
<dbReference type="InterPro" id="IPR050288">
    <property type="entry name" value="Cellulose_deg_GH3"/>
</dbReference>
<dbReference type="PANTHER" id="PTHR42715">
    <property type="entry name" value="BETA-GLUCOSIDASE"/>
    <property type="match status" value="1"/>
</dbReference>
<comment type="catalytic activity">
    <reaction evidence="1 10">
        <text>Hydrolysis of terminal, non-reducing beta-D-glucosyl residues with release of beta-D-glucose.</text>
        <dbReference type="EC" id="3.2.1.21"/>
    </reaction>
</comment>
<gene>
    <name evidence="12" type="ORF">BS50DRAFT_676586</name>
</gene>
<dbReference type="SUPFAM" id="SSF56988">
    <property type="entry name" value="Anthrax protective antigen"/>
    <property type="match status" value="1"/>
</dbReference>
<comment type="pathway">
    <text evidence="2 10">Glycan metabolism; cellulose degradation.</text>
</comment>
<evidence type="ECO:0000256" key="9">
    <source>
        <dbReference type="ARBA" id="ARBA00023326"/>
    </source>
</evidence>
<dbReference type="InterPro" id="IPR002772">
    <property type="entry name" value="Glyco_hydro_3_C"/>
</dbReference>
<feature type="domain" description="PA14" evidence="11">
    <location>
        <begin position="407"/>
        <end position="566"/>
    </location>
</feature>
<evidence type="ECO:0000256" key="2">
    <source>
        <dbReference type="ARBA" id="ARBA00004987"/>
    </source>
</evidence>
<dbReference type="EC" id="3.2.1.21" evidence="4 10"/>
<dbReference type="PRINTS" id="PR00133">
    <property type="entry name" value="GLHYDRLASE3"/>
</dbReference>
<evidence type="ECO:0000256" key="6">
    <source>
        <dbReference type="ARBA" id="ARBA00023180"/>
    </source>
</evidence>
<keyword evidence="6" id="KW-0325">Glycoprotein</keyword>
<dbReference type="Proteomes" id="UP000240883">
    <property type="component" value="Unassembled WGS sequence"/>
</dbReference>
<dbReference type="InterPro" id="IPR001764">
    <property type="entry name" value="Glyco_hydro_3_N"/>
</dbReference>
<evidence type="ECO:0000256" key="3">
    <source>
        <dbReference type="ARBA" id="ARBA00005336"/>
    </source>
</evidence>
<name>A0A2T2NN78_CORCC</name>
<dbReference type="InterPro" id="IPR019800">
    <property type="entry name" value="Glyco_hydro_3_AS"/>
</dbReference>
<evidence type="ECO:0000256" key="7">
    <source>
        <dbReference type="ARBA" id="ARBA00023277"/>
    </source>
</evidence>
<dbReference type="Gene3D" id="3.40.50.1700">
    <property type="entry name" value="Glycoside hydrolase family 3 C-terminal domain"/>
    <property type="match status" value="1"/>
</dbReference>
<comment type="similarity">
    <text evidence="3 10">Belongs to the glycosyl hydrolase 3 family.</text>
</comment>
<dbReference type="EMBL" id="KZ678135">
    <property type="protein sequence ID" value="PSN66887.1"/>
    <property type="molecule type" value="Genomic_DNA"/>
</dbReference>
<dbReference type="InterPro" id="IPR036881">
    <property type="entry name" value="Glyco_hydro_3_C_sf"/>
</dbReference>
<keyword evidence="8 10" id="KW-0326">Glycosidase</keyword>
<evidence type="ECO:0000256" key="8">
    <source>
        <dbReference type="ARBA" id="ARBA00023295"/>
    </source>
</evidence>
<keyword evidence="7 10" id="KW-0119">Carbohydrate metabolism</keyword>
<reference evidence="12 13" key="1">
    <citation type="journal article" date="2018" name="Front. Microbiol.">
        <title>Genome-Wide Analysis of Corynespora cassiicola Leaf Fall Disease Putative Effectors.</title>
        <authorList>
            <person name="Lopez D."/>
            <person name="Ribeiro S."/>
            <person name="Label P."/>
            <person name="Fumanal B."/>
            <person name="Venisse J.S."/>
            <person name="Kohler A."/>
            <person name="de Oliveira R.R."/>
            <person name="Labutti K."/>
            <person name="Lipzen A."/>
            <person name="Lail K."/>
            <person name="Bauer D."/>
            <person name="Ohm R.A."/>
            <person name="Barry K.W."/>
            <person name="Spatafora J."/>
            <person name="Grigoriev I.V."/>
            <person name="Martin F.M."/>
            <person name="Pujade-Renaud V."/>
        </authorList>
    </citation>
    <scope>NUCLEOTIDE SEQUENCE [LARGE SCALE GENOMIC DNA]</scope>
    <source>
        <strain evidence="12 13">Philippines</strain>
    </source>
</reference>
<keyword evidence="5 10" id="KW-0378">Hydrolase</keyword>
<evidence type="ECO:0000259" key="11">
    <source>
        <dbReference type="PROSITE" id="PS51820"/>
    </source>
</evidence>
<dbReference type="Gene3D" id="2.60.120.260">
    <property type="entry name" value="Galactose-binding domain-like"/>
    <property type="match status" value="1"/>
</dbReference>
<dbReference type="GO" id="GO:0008422">
    <property type="term" value="F:beta-glucosidase activity"/>
    <property type="evidence" value="ECO:0007669"/>
    <property type="project" value="UniProtKB-EC"/>
</dbReference>
<dbReference type="InterPro" id="IPR026891">
    <property type="entry name" value="Fn3-like"/>
</dbReference>
<dbReference type="InterPro" id="IPR013783">
    <property type="entry name" value="Ig-like_fold"/>
</dbReference>
<dbReference type="InterPro" id="IPR036962">
    <property type="entry name" value="Glyco_hydro_3_N_sf"/>
</dbReference>
<proteinExistence type="inferred from homology"/>
<dbReference type="InterPro" id="IPR037524">
    <property type="entry name" value="PA14/GLEYA"/>
</dbReference>
<sequence>MAHKMANGTDHLDGLVRKLTLEDKVSLLATKDWWRTPAIQRDDIFVPHIKTTDGPNGARGESYVSGIRAACFPCGTSMGASFDRKVLYLTGRELALEAKSKAANVLLAPTLNMIRSPRGGRNYETFSEDPLVLGVLSASFVNGCQSQGIAATPKHYVANDTENSRKVLTANMDEQTLREIYMLPFQLTMKLSDPWCFMTSYNRVNGTYVSDSGRLVNDVLRGEWGFEGTVISDWMGVYSTAESINAGVDLEAPGPTNIRGEKLVRAVHDGLVTEETIDKSALRILQLAERLGRFEHPEEAPEREETNESRNAIIRTLGAQNMVILKNHQNVLPLPPKASVALIGQHAMKASLGGGGSARVDSIRAVSPAEGFHAAGFNADAQPGVPVYGALPHADTSILLDSGTKTPHDTPVVIEWFNGSVIGQGICHRERKSLPEYMIKEKWPDYLDRVYCSRMEFAIRPTTTGPHVLSVISTGPAICYVDGEVVYRRPQETDLCPESFYFFKSKLEKRFSHHMEAGRAYNLVLESWYTDPAIVSAPPLNNRLFQGSALRFQEYVDIEQRIADAVEAAMTAEYAVVCVGTTNEIESEGFDRTSMLLSQGEYDEVLAVAAVNPKTILVNFSGGPVDLTPVVDHVAAVVQAWFPGQECGHSLAAALGGEIEPSGKLPFSWPRRDEDNPSHGNFPCSDDLVIRYEEGLDVGYRYYDRPEAPDPLFSFGHGLSYTAFAVSNVHAPKPTFRWLHDIAIVSANVRNIGSRPGATVLQFYVEMENPSALPGRKRPCRELKAFEKIHLAPGEEKIVTVQLDKYGFSIYSEAERSWQICSGTHKVHVGLGSRDLWGFTDVVVRKTEFWQGV</sequence>
<dbReference type="SMART" id="SM01217">
    <property type="entry name" value="Fn3_like"/>
    <property type="match status" value="1"/>
</dbReference>
<dbReference type="SUPFAM" id="SSF52279">
    <property type="entry name" value="Beta-D-glucan exohydrolase, C-terminal domain"/>
    <property type="match status" value="1"/>
</dbReference>
<dbReference type="AlphaFoldDB" id="A0A2T2NN78"/>
<dbReference type="UniPathway" id="UPA00696"/>
<evidence type="ECO:0000256" key="10">
    <source>
        <dbReference type="RuleBase" id="RU361161"/>
    </source>
</evidence>
<evidence type="ECO:0000256" key="5">
    <source>
        <dbReference type="ARBA" id="ARBA00022801"/>
    </source>
</evidence>
<organism evidence="12 13">
    <name type="scientific">Corynespora cassiicola Philippines</name>
    <dbReference type="NCBI Taxonomy" id="1448308"/>
    <lineage>
        <taxon>Eukaryota</taxon>
        <taxon>Fungi</taxon>
        <taxon>Dikarya</taxon>
        <taxon>Ascomycota</taxon>
        <taxon>Pezizomycotina</taxon>
        <taxon>Dothideomycetes</taxon>
        <taxon>Pleosporomycetidae</taxon>
        <taxon>Pleosporales</taxon>
        <taxon>Corynesporascaceae</taxon>
        <taxon>Corynespora</taxon>
    </lineage>
</organism>
<dbReference type="OrthoDB" id="47059at2759"/>
<evidence type="ECO:0000256" key="4">
    <source>
        <dbReference type="ARBA" id="ARBA00012744"/>
    </source>
</evidence>
<evidence type="ECO:0000313" key="13">
    <source>
        <dbReference type="Proteomes" id="UP000240883"/>
    </source>
</evidence>
<dbReference type="Pfam" id="PF14310">
    <property type="entry name" value="Fn3-like"/>
    <property type="match status" value="1"/>
</dbReference>
<dbReference type="InterPro" id="IPR017853">
    <property type="entry name" value="GH"/>
</dbReference>
<dbReference type="Gene3D" id="2.60.40.10">
    <property type="entry name" value="Immunoglobulins"/>
    <property type="match status" value="1"/>
</dbReference>
<dbReference type="PANTHER" id="PTHR42715:SF3">
    <property type="entry name" value="BETA-GLUCOSIDASE B-RELATED"/>
    <property type="match status" value="1"/>
</dbReference>
<dbReference type="PROSITE" id="PS00775">
    <property type="entry name" value="GLYCOSYL_HYDROL_F3"/>
    <property type="match status" value="1"/>
</dbReference>